<dbReference type="InterPro" id="IPR053257">
    <property type="entry name" value="Cu-only_SOD"/>
</dbReference>
<feature type="signal peptide" evidence="1">
    <location>
        <begin position="1"/>
        <end position="22"/>
    </location>
</feature>
<dbReference type="SUPFAM" id="SSF49329">
    <property type="entry name" value="Cu,Zn superoxide dismutase-like"/>
    <property type="match status" value="1"/>
</dbReference>
<evidence type="ECO:0000313" key="3">
    <source>
        <dbReference type="Proteomes" id="UP001479436"/>
    </source>
</evidence>
<evidence type="ECO:0000313" key="2">
    <source>
        <dbReference type="EMBL" id="KAK9760661.1"/>
    </source>
</evidence>
<protein>
    <submittedName>
        <fullName evidence="2">Cell surface superoxide dismutase [Cu-Zn] 4</fullName>
        <ecNumber evidence="2">1.15.1.1</ecNumber>
    </submittedName>
</protein>
<keyword evidence="1" id="KW-0732">Signal</keyword>
<gene>
    <name evidence="2" type="primary">SOD4_2</name>
    <name evidence="2" type="ORF">K7432_015099</name>
</gene>
<reference evidence="2 3" key="1">
    <citation type="submission" date="2023-04" db="EMBL/GenBank/DDBJ databases">
        <title>Genome of Basidiobolus ranarum AG-B5.</title>
        <authorList>
            <person name="Stajich J.E."/>
            <person name="Carter-House D."/>
            <person name="Gryganskyi A."/>
        </authorList>
    </citation>
    <scope>NUCLEOTIDE SEQUENCE [LARGE SCALE GENOMIC DNA]</scope>
    <source>
        <strain evidence="2 3">AG-B5</strain>
    </source>
</reference>
<accession>A0ABR2WGR7</accession>
<dbReference type="PANTHER" id="PTHR20910">
    <property type="entry name" value="AGAP001623-PA"/>
    <property type="match status" value="1"/>
</dbReference>
<dbReference type="EMBL" id="JASJQH010001926">
    <property type="protein sequence ID" value="KAK9760661.1"/>
    <property type="molecule type" value="Genomic_DNA"/>
</dbReference>
<evidence type="ECO:0000256" key="1">
    <source>
        <dbReference type="SAM" id="SignalP"/>
    </source>
</evidence>
<dbReference type="EC" id="1.15.1.1" evidence="2"/>
<keyword evidence="2" id="KW-0560">Oxidoreductase</keyword>
<comment type="caution">
    <text evidence="2">The sequence shown here is derived from an EMBL/GenBank/DDBJ whole genome shotgun (WGS) entry which is preliminary data.</text>
</comment>
<dbReference type="PANTHER" id="PTHR20910:SF1">
    <property type="entry name" value="SUPEROXIDE DISMUTASE COPPER_ZINC BINDING DOMAIN-CONTAINING PROTEIN"/>
    <property type="match status" value="1"/>
</dbReference>
<dbReference type="GO" id="GO:0004784">
    <property type="term" value="F:superoxide dismutase activity"/>
    <property type="evidence" value="ECO:0007669"/>
    <property type="project" value="UniProtKB-EC"/>
</dbReference>
<dbReference type="Gene3D" id="2.60.40.200">
    <property type="entry name" value="Superoxide dismutase, copper/zinc binding domain"/>
    <property type="match status" value="1"/>
</dbReference>
<organism evidence="2 3">
    <name type="scientific">Basidiobolus ranarum</name>
    <dbReference type="NCBI Taxonomy" id="34480"/>
    <lineage>
        <taxon>Eukaryota</taxon>
        <taxon>Fungi</taxon>
        <taxon>Fungi incertae sedis</taxon>
        <taxon>Zoopagomycota</taxon>
        <taxon>Entomophthoromycotina</taxon>
        <taxon>Basidiobolomycetes</taxon>
        <taxon>Basidiobolales</taxon>
        <taxon>Basidiobolaceae</taxon>
        <taxon>Basidiobolus</taxon>
    </lineage>
</organism>
<feature type="chain" id="PRO_5045398488" evidence="1">
    <location>
        <begin position="23"/>
        <end position="207"/>
    </location>
</feature>
<dbReference type="Proteomes" id="UP001479436">
    <property type="component" value="Unassembled WGS sequence"/>
</dbReference>
<sequence length="207" mass="21868">MIATQFLLSAYVFLGTFTYVSAHDAEKAVATFSQEDFKGNFTFTSVTNGINIGVDVKSVIPTSDLYAWKVHESTLDASGSCTSAKSVLDPKKVGTSSQCTPTTPDTCQLGDLSGKSSKLNSTTPAFSVVVPGLSMDAHTSENSVVGRSLVIYRSDGTPLACANITEDHHDHEHDHDHGHNHGKSGASSIKVLGLATGVFLLTASMFL</sequence>
<keyword evidence="3" id="KW-1185">Reference proteome</keyword>
<proteinExistence type="predicted"/>
<dbReference type="InterPro" id="IPR036423">
    <property type="entry name" value="SOD-like_Cu/Zn_dom_sf"/>
</dbReference>
<name>A0ABR2WGR7_9FUNG</name>